<feature type="domain" description="C2" evidence="2">
    <location>
        <begin position="23"/>
        <end position="134"/>
    </location>
</feature>
<dbReference type="Gene3D" id="2.60.40.150">
    <property type="entry name" value="C2 domain"/>
    <property type="match status" value="3"/>
</dbReference>
<organism evidence="3 4">
    <name type="scientific">Xanthoceras sorbifolium</name>
    <dbReference type="NCBI Taxonomy" id="99658"/>
    <lineage>
        <taxon>Eukaryota</taxon>
        <taxon>Viridiplantae</taxon>
        <taxon>Streptophyta</taxon>
        <taxon>Embryophyta</taxon>
        <taxon>Tracheophyta</taxon>
        <taxon>Spermatophyta</taxon>
        <taxon>Magnoliopsida</taxon>
        <taxon>eudicotyledons</taxon>
        <taxon>Gunneridae</taxon>
        <taxon>Pentapetalae</taxon>
        <taxon>rosids</taxon>
        <taxon>malvids</taxon>
        <taxon>Sapindales</taxon>
        <taxon>Sapindaceae</taxon>
        <taxon>Xanthoceroideae</taxon>
        <taxon>Xanthoceras</taxon>
    </lineage>
</organism>
<sequence>MPAEHKEDFSLNETLPSIGGGRASGREKLTSSFDLVDQMEFLYVRIVRARDLPGKNVTNTCDPYVEVKFGNYKGTTIHFEKKPDPEWNQVFAFAKDRIQASFVDILLKDKIVVNGGDQIIVDEAFSDAWHSDAAAVGGESIMNCRLKVYVSPRLWYLRVNVIEVRDLVTKLKNRNPEVQVKAVFGGLILKTRVSQNKSLNPTWNEDLMFVAAKPFDDPLIITVENELGPDKEKCLRRLLIPLSRAEKRFLLLCMRFSLDGGYSSDLRSTMKPLWPPVIGVLELGILSAKGLLPMKSRDGRGTTDAYSVPKYANKWVRTRTVVDSFDPKWNEQYTEYACSAPMQALDKPHK</sequence>
<dbReference type="Proteomes" id="UP000827721">
    <property type="component" value="Unassembled WGS sequence"/>
</dbReference>
<dbReference type="InterPro" id="IPR035892">
    <property type="entry name" value="C2_domain_sf"/>
</dbReference>
<feature type="domain" description="C2" evidence="2">
    <location>
        <begin position="136"/>
        <end position="256"/>
    </location>
</feature>
<dbReference type="InterPro" id="IPR000008">
    <property type="entry name" value="C2_dom"/>
</dbReference>
<proteinExistence type="predicted"/>
<dbReference type="Pfam" id="PF00168">
    <property type="entry name" value="C2"/>
    <property type="match status" value="3"/>
</dbReference>
<gene>
    <name evidence="3" type="ORF">JRO89_XS05G0158100</name>
</gene>
<evidence type="ECO:0000313" key="3">
    <source>
        <dbReference type="EMBL" id="KAH7570694.1"/>
    </source>
</evidence>
<evidence type="ECO:0000313" key="4">
    <source>
        <dbReference type="Proteomes" id="UP000827721"/>
    </source>
</evidence>
<protein>
    <recommendedName>
        <fullName evidence="2">C2 domain-containing protein</fullName>
    </recommendedName>
</protein>
<feature type="domain" description="C2" evidence="2">
    <location>
        <begin position="262"/>
        <end position="350"/>
    </location>
</feature>
<keyword evidence="4" id="KW-1185">Reference proteome</keyword>
<dbReference type="InterPro" id="IPR047259">
    <property type="entry name" value="QUIRKY-like"/>
</dbReference>
<dbReference type="PANTHER" id="PTHR31425:SF50">
    <property type="entry name" value="FT-INTERACTING PROTEIN 3-RELATED"/>
    <property type="match status" value="1"/>
</dbReference>
<evidence type="ECO:0000259" key="2">
    <source>
        <dbReference type="PROSITE" id="PS50004"/>
    </source>
</evidence>
<dbReference type="EMBL" id="JAFEMO010000005">
    <property type="protein sequence ID" value="KAH7570694.1"/>
    <property type="molecule type" value="Genomic_DNA"/>
</dbReference>
<name>A0ABQ8I256_9ROSI</name>
<reference evidence="3 4" key="1">
    <citation type="submission" date="2021-02" db="EMBL/GenBank/DDBJ databases">
        <title>Plant Genome Project.</title>
        <authorList>
            <person name="Zhang R.-G."/>
        </authorList>
    </citation>
    <scope>NUCLEOTIDE SEQUENCE [LARGE SCALE GENOMIC DNA]</scope>
    <source>
        <tissue evidence="3">Leaves</tissue>
    </source>
</reference>
<dbReference type="PROSITE" id="PS50004">
    <property type="entry name" value="C2"/>
    <property type="match status" value="3"/>
</dbReference>
<dbReference type="SUPFAM" id="SSF49562">
    <property type="entry name" value="C2 domain (Calcium/lipid-binding domain, CaLB)"/>
    <property type="match status" value="3"/>
</dbReference>
<comment type="caution">
    <text evidence="3">The sequence shown here is derived from an EMBL/GenBank/DDBJ whole genome shotgun (WGS) entry which is preliminary data.</text>
</comment>
<evidence type="ECO:0000256" key="1">
    <source>
        <dbReference type="SAM" id="MobiDB-lite"/>
    </source>
</evidence>
<dbReference type="SMART" id="SM00239">
    <property type="entry name" value="C2"/>
    <property type="match status" value="2"/>
</dbReference>
<feature type="region of interest" description="Disordered" evidence="1">
    <location>
        <begin position="1"/>
        <end position="25"/>
    </location>
</feature>
<dbReference type="PANTHER" id="PTHR31425">
    <property type="entry name" value="PHOSPHORIBOSYLANTHRANILATE TRANSFERASE ISOFORM 1"/>
    <property type="match status" value="1"/>
</dbReference>
<accession>A0ABQ8I256</accession>